<dbReference type="KEGG" id="spph:KFK14_05995"/>
<dbReference type="GO" id="GO:0004499">
    <property type="term" value="F:N,N-dimethylaniline monooxygenase activity"/>
    <property type="evidence" value="ECO:0007669"/>
    <property type="project" value="InterPro"/>
</dbReference>
<name>A0A975KD46_9SPHN</name>
<dbReference type="SUPFAM" id="SSF51905">
    <property type="entry name" value="FAD/NAD(P)-binding domain"/>
    <property type="match status" value="2"/>
</dbReference>
<reference evidence="4" key="1">
    <citation type="submission" date="2021-04" db="EMBL/GenBank/DDBJ databases">
        <title>Isolation of p-tert-butylphenol degrading bacteria Sphingobium phenoxybenzoativorans Tas13 from active sludge.</title>
        <authorList>
            <person name="Li Y."/>
        </authorList>
    </citation>
    <scope>NUCLEOTIDE SEQUENCE</scope>
    <source>
        <strain evidence="4">Tas13</strain>
    </source>
</reference>
<dbReference type="GO" id="GO:0050661">
    <property type="term" value="F:NADP binding"/>
    <property type="evidence" value="ECO:0007669"/>
    <property type="project" value="InterPro"/>
</dbReference>
<keyword evidence="3" id="KW-0560">Oxidoreductase</keyword>
<evidence type="ECO:0000256" key="2">
    <source>
        <dbReference type="ARBA" id="ARBA00022827"/>
    </source>
</evidence>
<dbReference type="AlphaFoldDB" id="A0A975KD46"/>
<dbReference type="PANTHER" id="PTHR43539">
    <property type="entry name" value="FLAVIN-BINDING MONOOXYGENASE-LIKE PROTEIN (AFU_ORTHOLOGUE AFUA_4G09220)"/>
    <property type="match status" value="1"/>
</dbReference>
<dbReference type="Pfam" id="PF00743">
    <property type="entry name" value="FMO-like"/>
    <property type="match status" value="1"/>
</dbReference>
<dbReference type="SUPFAM" id="SSF54427">
    <property type="entry name" value="NTF2-like"/>
    <property type="match status" value="1"/>
</dbReference>
<dbReference type="PANTHER" id="PTHR43539:SF68">
    <property type="entry name" value="FLAVIN-BINDING MONOOXYGENASE-LIKE PROTEIN (AFU_ORTHOLOGUE AFUA_4G09220)"/>
    <property type="match status" value="1"/>
</dbReference>
<dbReference type="InterPro" id="IPR036188">
    <property type="entry name" value="FAD/NAD-bd_sf"/>
</dbReference>
<evidence type="ECO:0000313" key="4">
    <source>
        <dbReference type="EMBL" id="QUT08137.1"/>
    </source>
</evidence>
<gene>
    <name evidence="4" type="ORF">KFK14_05995</name>
</gene>
<evidence type="ECO:0000313" key="5">
    <source>
        <dbReference type="Proteomes" id="UP000681425"/>
    </source>
</evidence>
<dbReference type="Gene3D" id="3.50.50.60">
    <property type="entry name" value="FAD/NAD(P)-binding domain"/>
    <property type="match status" value="2"/>
</dbReference>
<dbReference type="Gene3D" id="3.10.450.50">
    <property type="match status" value="1"/>
</dbReference>
<dbReference type="EMBL" id="CP073910">
    <property type="protein sequence ID" value="QUT08137.1"/>
    <property type="molecule type" value="Genomic_DNA"/>
</dbReference>
<keyword evidence="2" id="KW-0274">FAD</keyword>
<dbReference type="InterPro" id="IPR020946">
    <property type="entry name" value="Flavin_mOase-like"/>
</dbReference>
<accession>A0A975KD46</accession>
<dbReference type="GO" id="GO:0050660">
    <property type="term" value="F:flavin adenine dinucleotide binding"/>
    <property type="evidence" value="ECO:0007669"/>
    <property type="project" value="InterPro"/>
</dbReference>
<dbReference type="Proteomes" id="UP000681425">
    <property type="component" value="Chromosome"/>
</dbReference>
<keyword evidence="5" id="KW-1185">Reference proteome</keyword>
<dbReference type="InterPro" id="IPR032710">
    <property type="entry name" value="NTF2-like_dom_sf"/>
</dbReference>
<proteinExistence type="predicted"/>
<dbReference type="InterPro" id="IPR050982">
    <property type="entry name" value="Auxin_biosynth/cation_transpt"/>
</dbReference>
<evidence type="ECO:0000256" key="3">
    <source>
        <dbReference type="ARBA" id="ARBA00023002"/>
    </source>
</evidence>
<protein>
    <submittedName>
        <fullName evidence="4">NAD(P)/FAD-dependent oxidoreductase</fullName>
    </submittedName>
</protein>
<evidence type="ECO:0000256" key="1">
    <source>
        <dbReference type="ARBA" id="ARBA00022630"/>
    </source>
</evidence>
<keyword evidence="1" id="KW-0285">Flavoprotein</keyword>
<sequence length="602" mass="66445">MWLEAFQAALNARDIEGVRALFAADECYWRDLVSFTWNIATMEGREAISKMLATQIEGVLPFNAVVEGVAREADGMVEGWFDFETSTGRGKGHVRLKDGRCYTLLTALQELKGFEEPGGRRRPEGVVHRAIKDRETWTEARAETARTLGVEEQPYCLIVGGSQGGLALGARLKRLGVPTLIIDALEKPGDAWRSRYKSLYLHDPVWIDHLPYIPFPDHWPVYTAKDKMGDWLEMYAKVMELDFWGSTRCVKANYDEAAKRWTVTVNRAGQEMVLRPAQMILATGLSGISNIPVFPGAESFHGVQCHSSQYEDGASFAGKTCVVVGSNNSAHDICVDLWSNDADVTMIQRSPTTVIKASALRRIAEAGPYSEAGVEAGIDTDRADLMMASLPFRLKEPIDRRNCEQIRKEDAAFYERLAASGFQFDFGEDGTAIGGKYMRRASGYYIDVGGSDLICDGEIKVRSGVGVASITAQGVVLTDGSELPADAIIYATGYGPMDGWAEMLISREVAEKVGRCWGLGSDTAMDPGPWEGELRNMWKPTRQEALWFHGGNLVQSRFHSLHLALQLKARMEGLDTPVHQPDAIMREPLGLAASREMASQEA</sequence>
<organism evidence="4 5">
    <name type="scientific">Sphingobium phenoxybenzoativorans</name>
    <dbReference type="NCBI Taxonomy" id="1592790"/>
    <lineage>
        <taxon>Bacteria</taxon>
        <taxon>Pseudomonadati</taxon>
        <taxon>Pseudomonadota</taxon>
        <taxon>Alphaproteobacteria</taxon>
        <taxon>Sphingomonadales</taxon>
        <taxon>Sphingomonadaceae</taxon>
        <taxon>Sphingobium</taxon>
    </lineage>
</organism>